<dbReference type="InterPro" id="IPR021434">
    <property type="entry name" value="DUF3082"/>
</dbReference>
<keyword evidence="1" id="KW-1133">Transmembrane helix</keyword>
<evidence type="ECO:0000313" key="2">
    <source>
        <dbReference type="EMBL" id="USR92550.1"/>
    </source>
</evidence>
<evidence type="ECO:0000313" key="3">
    <source>
        <dbReference type="Proteomes" id="UP001056708"/>
    </source>
</evidence>
<dbReference type="Proteomes" id="UP001056708">
    <property type="component" value="Chromosome"/>
</dbReference>
<dbReference type="PANTHER" id="PTHR35733">
    <property type="entry name" value="OS02G0307800 PROTEIN"/>
    <property type="match status" value="1"/>
</dbReference>
<gene>
    <name evidence="2" type="ORF">NEA10_07485</name>
</gene>
<dbReference type="Pfam" id="PF11282">
    <property type="entry name" value="DUF3082"/>
    <property type="match status" value="1"/>
</dbReference>
<sequence>MTEKLDDTRRILRGFTGSFTSATISLLLYRLTVSIVQTFAEKPLATDNQTALNIAAAVRTLVMGLSTLATFVFGFAALGLFLLSLQMLGRKLLAGDKESVES</sequence>
<proteinExistence type="predicted"/>
<keyword evidence="3" id="KW-1185">Reference proteome</keyword>
<name>A0ABY5ATK3_9CYAN</name>
<accession>A0ABY5ATK3</accession>
<evidence type="ECO:0000256" key="1">
    <source>
        <dbReference type="SAM" id="Phobius"/>
    </source>
</evidence>
<dbReference type="EMBL" id="CP098611">
    <property type="protein sequence ID" value="USR92550.1"/>
    <property type="molecule type" value="Genomic_DNA"/>
</dbReference>
<dbReference type="RefSeq" id="WP_252664702.1">
    <property type="nucleotide sequence ID" value="NZ_CP098611.1"/>
</dbReference>
<reference evidence="2" key="1">
    <citation type="submission" date="2022-06" db="EMBL/GenBank/DDBJ databases">
        <title>Genome sequence of Phormidium yuhuli AB48 isolated from an industrial photobioreactor environment.</title>
        <authorList>
            <person name="Qiu Y."/>
            <person name="Noonan A.J.C."/>
            <person name="Dofher K."/>
            <person name="Koch M."/>
            <person name="Kieft B."/>
            <person name="Lin X."/>
            <person name="Ziels R.M."/>
            <person name="Hallam S.J."/>
        </authorList>
    </citation>
    <scope>NUCLEOTIDE SEQUENCE</scope>
    <source>
        <strain evidence="2">AB48</strain>
    </source>
</reference>
<keyword evidence="1" id="KW-0812">Transmembrane</keyword>
<dbReference type="PANTHER" id="PTHR35733:SF1">
    <property type="entry name" value="OS02G0307800 PROTEIN"/>
    <property type="match status" value="1"/>
</dbReference>
<protein>
    <submittedName>
        <fullName evidence="2">DUF3082 domain-containing protein</fullName>
    </submittedName>
</protein>
<organism evidence="2 3">
    <name type="scientific">Phormidium yuhuli AB48</name>
    <dbReference type="NCBI Taxonomy" id="2940671"/>
    <lineage>
        <taxon>Bacteria</taxon>
        <taxon>Bacillati</taxon>
        <taxon>Cyanobacteriota</taxon>
        <taxon>Cyanophyceae</taxon>
        <taxon>Oscillatoriophycideae</taxon>
        <taxon>Oscillatoriales</taxon>
        <taxon>Oscillatoriaceae</taxon>
        <taxon>Phormidium</taxon>
        <taxon>Phormidium yuhuli</taxon>
    </lineage>
</organism>
<feature type="transmembrane region" description="Helical" evidence="1">
    <location>
        <begin position="51"/>
        <end position="83"/>
    </location>
</feature>
<keyword evidence="1" id="KW-0472">Membrane</keyword>